<protein>
    <submittedName>
        <fullName evidence="4">Cadherin domain-containing protein</fullName>
    </submittedName>
</protein>
<dbReference type="SUPFAM" id="SSF49313">
    <property type="entry name" value="Cadherin-like"/>
    <property type="match status" value="2"/>
</dbReference>
<dbReference type="AlphaFoldDB" id="A0A7T5R2M6"/>
<feature type="domain" description="Cadherin" evidence="3">
    <location>
        <begin position="648"/>
        <end position="740"/>
    </location>
</feature>
<dbReference type="InterPro" id="IPR050557">
    <property type="entry name" value="RTX_toxin/Mannuronan_C5-epim"/>
</dbReference>
<dbReference type="GO" id="GO:0016020">
    <property type="term" value="C:membrane"/>
    <property type="evidence" value="ECO:0007669"/>
    <property type="project" value="InterPro"/>
</dbReference>
<accession>A0A7T5R2M6</accession>
<proteinExistence type="predicted"/>
<dbReference type="CDD" id="cd11304">
    <property type="entry name" value="Cadherin_repeat"/>
    <property type="match status" value="2"/>
</dbReference>
<keyword evidence="2" id="KW-0964">Secreted</keyword>
<dbReference type="PANTHER" id="PTHR38340:SF1">
    <property type="entry name" value="S-LAYER PROTEIN"/>
    <property type="match status" value="1"/>
</dbReference>
<dbReference type="InterPro" id="IPR018511">
    <property type="entry name" value="Hemolysin-typ_Ca-bd_CS"/>
</dbReference>
<dbReference type="GO" id="GO:0005509">
    <property type="term" value="F:calcium ion binding"/>
    <property type="evidence" value="ECO:0007669"/>
    <property type="project" value="InterPro"/>
</dbReference>
<sequence length="1011" mass="100743">MAHFIFEIEASASYITDAPVLEVLVDGSVVSSASVTGVTGFGTSSLYFELEYSGTAPTSLQFRFNDASGEGGRQVTINNVKISGWSVDTTYISVMTLSQGNSANINIAGTDHLYGRQAPVTGDVGAVTDSGSSSGDYIKVDSGGAGVVEAGDGDDRVRGADDDDALFGDGGADVLYGGAGNDIIVGGLGNDNLYGEAGDDLLHGGNDIDILNGGAGNDLLNGGAGADMLMGGDGNDISYGEAGNDTISAGAGNDIAYGDGGDDILSGGIGNDTLYGGADADKLYGEAGDDLLYGEDGNDQIYGGLGSDTVDGGAGDDLLQGGAGADILNGGNDNDTINGGAGNDTIDGGAGTDVAILTGTWASYAISLAGSTYTLVHATDGTDNVTAVENFQFSNGTVAVASLLNVAPTGANATLTGAEDTDLVLAAGNFGFSDANALDALSAVRIDSLPAAGTLRLSGVAVTAGQVVSVSDINVGNLTFQPASGASGSPYANFTFSVRDLGGLYDAAPNTITINVTAVNDTPTITSNGGGSSASISIGENGTAVTIVTATDPDIPTTLTYSIAGGADAARFAIDSATGVLTFLTAPNYESPTDNGADNIYDVIVQVSDGSLTDTQTLAVTVTNVNETPTITSNGGGATASVTINENGAIVTTVAATDPDASTTLTYSISGGADSSLFVIDSVTGVLAFILAPDYEVPADSGNDNVYDVTVTASDGSLSDSQNISVVISDVSEGDVGNTTGTAGTVAVGGVVAGTVDTAGDRDWFQVNLTAGTKYAIWARGTPTEAGTMTDPRIHSIRNSAGTSVNSGDDDGGVGYDSLLYYTPTTTGTYYIEMGAYGATQTGTYTLNVFVGGNTYTGSSGGNTLTGTANADYLDGQGGADTLNGGDGSDILDGGSGNDILVGGNGADVLLGGSNADTFRFTATDAVDQIVDYTTAQSDVLDIANILTGFTAGVSDIDDFVQFQTVDGDTVMRVDADGTANGANFVQVATLLGTTGLTVQTLYDSSLIDAT</sequence>
<comment type="subcellular location">
    <subcellularLocation>
        <location evidence="1">Secreted</location>
    </subcellularLocation>
</comment>
<dbReference type="InterPro" id="IPR007280">
    <property type="entry name" value="Peptidase_C_arc/bac"/>
</dbReference>
<gene>
    <name evidence="4" type="ORF">HYS17_01125</name>
</gene>
<dbReference type="PROSITE" id="PS00330">
    <property type="entry name" value="HEMOLYSIN_CALCIUM"/>
    <property type="match status" value="7"/>
</dbReference>
<dbReference type="PROSITE" id="PS50268">
    <property type="entry name" value="CADHERIN_2"/>
    <property type="match status" value="2"/>
</dbReference>
<dbReference type="Pfam" id="PF04151">
    <property type="entry name" value="PPC"/>
    <property type="match status" value="1"/>
</dbReference>
<dbReference type="NCBIfam" id="TIGR03661">
    <property type="entry name" value="T1SS_VCA0849"/>
    <property type="match status" value="1"/>
</dbReference>
<dbReference type="Pfam" id="PF00353">
    <property type="entry name" value="HemolysinCabind"/>
    <property type="match status" value="6"/>
</dbReference>
<dbReference type="InterPro" id="IPR011049">
    <property type="entry name" value="Serralysin-like_metalloprot_C"/>
</dbReference>
<dbReference type="Gene3D" id="2.60.40.60">
    <property type="entry name" value="Cadherins"/>
    <property type="match status" value="2"/>
</dbReference>
<dbReference type="GO" id="GO:0005576">
    <property type="term" value="C:extracellular region"/>
    <property type="evidence" value="ECO:0007669"/>
    <property type="project" value="UniProtKB-SubCell"/>
</dbReference>
<dbReference type="PANTHER" id="PTHR38340">
    <property type="entry name" value="S-LAYER PROTEIN"/>
    <property type="match status" value="1"/>
</dbReference>
<evidence type="ECO:0000313" key="5">
    <source>
        <dbReference type="Proteomes" id="UP000595362"/>
    </source>
</evidence>
<evidence type="ECO:0000256" key="2">
    <source>
        <dbReference type="ARBA" id="ARBA00022525"/>
    </source>
</evidence>
<reference evidence="4 5" key="1">
    <citation type="submission" date="2020-07" db="EMBL/GenBank/DDBJ databases">
        <title>Huge and variable diversity of episymbiotic CPR bacteria and DPANN archaea in groundwater ecosystems.</title>
        <authorList>
            <person name="He C.Y."/>
            <person name="Keren R."/>
            <person name="Whittaker M."/>
            <person name="Farag I.F."/>
            <person name="Doudna J."/>
            <person name="Cate J.H.D."/>
            <person name="Banfield J.F."/>
        </authorList>
    </citation>
    <scope>NUCLEOTIDE SEQUENCE [LARGE SCALE GENOMIC DNA]</scope>
    <source>
        <strain evidence="4">NC_groundwater_70_Ag_B-0.1um_54_66</strain>
    </source>
</reference>
<dbReference type="SMART" id="SM00112">
    <property type="entry name" value="CA"/>
    <property type="match status" value="2"/>
</dbReference>
<dbReference type="InterPro" id="IPR015919">
    <property type="entry name" value="Cadherin-like_sf"/>
</dbReference>
<organism evidence="4 5">
    <name type="scientific">Micavibrio aeruginosavorus</name>
    <dbReference type="NCBI Taxonomy" id="349221"/>
    <lineage>
        <taxon>Bacteria</taxon>
        <taxon>Pseudomonadati</taxon>
        <taxon>Bdellovibrionota</taxon>
        <taxon>Bdellovibrionia</taxon>
        <taxon>Bdellovibrionales</taxon>
        <taxon>Pseudobdellovibrionaceae</taxon>
        <taxon>Micavibrio</taxon>
    </lineage>
</organism>
<dbReference type="Pfam" id="PF00028">
    <property type="entry name" value="Cadherin"/>
    <property type="match status" value="2"/>
</dbReference>
<dbReference type="InterPro" id="IPR001343">
    <property type="entry name" value="Hemolysn_Ca-bd"/>
</dbReference>
<dbReference type="Proteomes" id="UP000595362">
    <property type="component" value="Chromosome"/>
</dbReference>
<dbReference type="SUPFAM" id="SSF51120">
    <property type="entry name" value="beta-Roll"/>
    <property type="match status" value="3"/>
</dbReference>
<evidence type="ECO:0000259" key="3">
    <source>
        <dbReference type="PROSITE" id="PS50268"/>
    </source>
</evidence>
<dbReference type="EMBL" id="CP066681">
    <property type="protein sequence ID" value="QQG36425.1"/>
    <property type="molecule type" value="Genomic_DNA"/>
</dbReference>
<evidence type="ECO:0000313" key="4">
    <source>
        <dbReference type="EMBL" id="QQG36425.1"/>
    </source>
</evidence>
<dbReference type="InterPro" id="IPR019960">
    <property type="entry name" value="T1SS_VCA0849"/>
</dbReference>
<dbReference type="Gene3D" id="2.150.10.10">
    <property type="entry name" value="Serralysin-like metalloprotease, C-terminal"/>
    <property type="match status" value="5"/>
</dbReference>
<feature type="domain" description="Cadherin" evidence="3">
    <location>
        <begin position="542"/>
        <end position="631"/>
    </location>
</feature>
<evidence type="ECO:0000256" key="1">
    <source>
        <dbReference type="ARBA" id="ARBA00004613"/>
    </source>
</evidence>
<dbReference type="GO" id="GO:0007156">
    <property type="term" value="P:homophilic cell adhesion via plasma membrane adhesion molecules"/>
    <property type="evidence" value="ECO:0007669"/>
    <property type="project" value="InterPro"/>
</dbReference>
<dbReference type="PRINTS" id="PR00313">
    <property type="entry name" value="CABNDNGRPT"/>
</dbReference>
<dbReference type="InterPro" id="IPR002126">
    <property type="entry name" value="Cadherin-like_dom"/>
</dbReference>
<name>A0A7T5R2M6_9BACT</name>